<dbReference type="Proteomes" id="UP000838756">
    <property type="component" value="Unassembled WGS sequence"/>
</dbReference>
<organism evidence="1 2">
    <name type="scientific">Pararge aegeria aegeria</name>
    <dbReference type="NCBI Taxonomy" id="348720"/>
    <lineage>
        <taxon>Eukaryota</taxon>
        <taxon>Metazoa</taxon>
        <taxon>Ecdysozoa</taxon>
        <taxon>Arthropoda</taxon>
        <taxon>Hexapoda</taxon>
        <taxon>Insecta</taxon>
        <taxon>Pterygota</taxon>
        <taxon>Neoptera</taxon>
        <taxon>Endopterygota</taxon>
        <taxon>Lepidoptera</taxon>
        <taxon>Glossata</taxon>
        <taxon>Ditrysia</taxon>
        <taxon>Papilionoidea</taxon>
        <taxon>Nymphalidae</taxon>
        <taxon>Satyrinae</taxon>
        <taxon>Satyrini</taxon>
        <taxon>Parargina</taxon>
        <taxon>Pararge</taxon>
    </lineage>
</organism>
<name>A0A8S4SFG7_9NEOP</name>
<evidence type="ECO:0000313" key="2">
    <source>
        <dbReference type="Proteomes" id="UP000838756"/>
    </source>
</evidence>
<evidence type="ECO:0000313" key="1">
    <source>
        <dbReference type="EMBL" id="CAH2260606.1"/>
    </source>
</evidence>
<gene>
    <name evidence="1" type="primary">jg18280</name>
    <name evidence="1" type="ORF">PAEG_LOCUS23771</name>
</gene>
<dbReference type="AlphaFoldDB" id="A0A8S4SFG7"/>
<comment type="caution">
    <text evidence="1">The sequence shown here is derived from an EMBL/GenBank/DDBJ whole genome shotgun (WGS) entry which is preliminary data.</text>
</comment>
<dbReference type="EMBL" id="CAKXAJ010026167">
    <property type="protein sequence ID" value="CAH2260606.1"/>
    <property type="molecule type" value="Genomic_DNA"/>
</dbReference>
<reference evidence="1" key="1">
    <citation type="submission" date="2022-03" db="EMBL/GenBank/DDBJ databases">
        <authorList>
            <person name="Lindestad O."/>
        </authorList>
    </citation>
    <scope>NUCLEOTIDE SEQUENCE</scope>
</reference>
<keyword evidence="2" id="KW-1185">Reference proteome</keyword>
<proteinExistence type="predicted"/>
<protein>
    <submittedName>
        <fullName evidence="1">Jg18280 protein</fullName>
    </submittedName>
</protein>
<accession>A0A8S4SFG7</accession>
<sequence length="118" mass="13968">MVTIRLIVDEFLNDKAAWKQAQLSSLTIKFTWIQSYWIPWKVRTLEGIISSIWRLPAPANFLISNPEVRSTKRNQFRTFYKWPSTGPDRERSHITRLLAKAEITNLSHEKPTKDKEKR</sequence>